<protein>
    <recommendedName>
        <fullName evidence="5">Hydrogenase maturation factor HypA</fullName>
    </recommendedName>
</protein>
<evidence type="ECO:0000256" key="5">
    <source>
        <dbReference type="HAMAP-Rule" id="MF_00213"/>
    </source>
</evidence>
<feature type="binding site" evidence="5">
    <location>
        <position position="76"/>
    </location>
    <ligand>
        <name>Zn(2+)</name>
        <dbReference type="ChEBI" id="CHEBI:29105"/>
    </ligand>
</feature>
<dbReference type="EMBL" id="JAMOKX010000001">
    <property type="protein sequence ID" value="MCL9818625.1"/>
    <property type="molecule type" value="Genomic_DNA"/>
</dbReference>
<dbReference type="Proteomes" id="UP001057522">
    <property type="component" value="Unassembled WGS sequence"/>
</dbReference>
<feature type="binding site" evidence="5">
    <location>
        <position position="73"/>
    </location>
    <ligand>
        <name>Zn(2+)</name>
        <dbReference type="ChEBI" id="CHEBI:29105"/>
    </ligand>
</feature>
<dbReference type="HAMAP" id="MF_00213">
    <property type="entry name" value="HypA_HybF"/>
    <property type="match status" value="1"/>
</dbReference>
<dbReference type="PANTHER" id="PTHR34535">
    <property type="entry name" value="HYDROGENASE MATURATION FACTOR HYPA"/>
    <property type="match status" value="1"/>
</dbReference>
<keyword evidence="2 5" id="KW-0533">Nickel</keyword>
<dbReference type="Gene3D" id="3.30.2320.80">
    <property type="match status" value="1"/>
</dbReference>
<comment type="caution">
    <text evidence="6">The sequence shown here is derived from an EMBL/GenBank/DDBJ whole genome shotgun (WGS) entry which is preliminary data.</text>
</comment>
<evidence type="ECO:0000313" key="6">
    <source>
        <dbReference type="EMBL" id="MCL9818625.1"/>
    </source>
</evidence>
<sequence>MHEFSIVSSLIENCERIAKENDAKLVVEVYLEIGRRSGVNAVLLQRAFEEFKIGSVCERAKLLVEEVEVEVFCEFCKKQSQVVEICYTKCPLCQNEGVKIVKGTEMLIKRLVME</sequence>
<dbReference type="NCBIfam" id="TIGR00100">
    <property type="entry name" value="hypA"/>
    <property type="match status" value="1"/>
</dbReference>
<evidence type="ECO:0000256" key="4">
    <source>
        <dbReference type="ARBA" id="ARBA00022833"/>
    </source>
</evidence>
<dbReference type="Pfam" id="PF01155">
    <property type="entry name" value="HypA"/>
    <property type="match status" value="1"/>
</dbReference>
<dbReference type="RefSeq" id="WP_112056736.1">
    <property type="nucleotide sequence ID" value="NZ_JAMOKV010000001.1"/>
</dbReference>
<evidence type="ECO:0000256" key="2">
    <source>
        <dbReference type="ARBA" id="ARBA00022596"/>
    </source>
</evidence>
<dbReference type="InterPro" id="IPR000688">
    <property type="entry name" value="HypA/HybF"/>
</dbReference>
<keyword evidence="7" id="KW-1185">Reference proteome</keyword>
<keyword evidence="3 5" id="KW-0479">Metal-binding</keyword>
<dbReference type="PANTHER" id="PTHR34535:SF3">
    <property type="entry name" value="HYDROGENASE MATURATION FACTOR HYPA"/>
    <property type="match status" value="1"/>
</dbReference>
<reference evidence="6" key="1">
    <citation type="submission" date="2022-06" db="EMBL/GenBank/DDBJ databases">
        <title>Helicobacter colisuis sp. nov.</title>
        <authorList>
            <person name="Papic B."/>
            <person name="Gruntar I."/>
        </authorList>
    </citation>
    <scope>NUCLEOTIDE SEQUENCE</scope>
    <source>
        <strain evidence="6">11154-15</strain>
    </source>
</reference>
<evidence type="ECO:0000256" key="3">
    <source>
        <dbReference type="ARBA" id="ARBA00022723"/>
    </source>
</evidence>
<feature type="binding site" evidence="5">
    <location>
        <position position="93"/>
    </location>
    <ligand>
        <name>Zn(2+)</name>
        <dbReference type="ChEBI" id="CHEBI:29105"/>
    </ligand>
</feature>
<comment type="similarity">
    <text evidence="1 5">Belongs to the HypA/HybF family.</text>
</comment>
<gene>
    <name evidence="5 6" type="primary">hypA</name>
    <name evidence="6" type="ORF">NCR95_00300</name>
</gene>
<feature type="binding site" evidence="5">
    <location>
        <position position="90"/>
    </location>
    <ligand>
        <name>Zn(2+)</name>
        <dbReference type="ChEBI" id="CHEBI:29105"/>
    </ligand>
</feature>
<evidence type="ECO:0000313" key="7">
    <source>
        <dbReference type="Proteomes" id="UP001057522"/>
    </source>
</evidence>
<name>A0ABT0TSF6_9HELI</name>
<comment type="function">
    <text evidence="5">Involved in the maturation of [NiFe] hydrogenases. Required for nickel insertion into the metal center of the hydrogenase.</text>
</comment>
<organism evidence="6 7">
    <name type="scientific">Helicobacter colisuis</name>
    <dbReference type="NCBI Taxonomy" id="2949739"/>
    <lineage>
        <taxon>Bacteria</taxon>
        <taxon>Pseudomonadati</taxon>
        <taxon>Campylobacterota</taxon>
        <taxon>Epsilonproteobacteria</taxon>
        <taxon>Campylobacterales</taxon>
        <taxon>Helicobacteraceae</taxon>
        <taxon>Helicobacter</taxon>
    </lineage>
</organism>
<dbReference type="PIRSF" id="PIRSF004761">
    <property type="entry name" value="Hydrgn_mat_HypA"/>
    <property type="match status" value="1"/>
</dbReference>
<feature type="binding site" evidence="5">
    <location>
        <position position="2"/>
    </location>
    <ligand>
        <name>Ni(2+)</name>
        <dbReference type="ChEBI" id="CHEBI:49786"/>
    </ligand>
</feature>
<dbReference type="InterPro" id="IPR020538">
    <property type="entry name" value="Hydgase_Ni_incorp_HypA/HybF_CS"/>
</dbReference>
<accession>A0ABT0TSF6</accession>
<proteinExistence type="inferred from homology"/>
<keyword evidence="4 5" id="KW-0862">Zinc</keyword>
<evidence type="ECO:0000256" key="1">
    <source>
        <dbReference type="ARBA" id="ARBA00010748"/>
    </source>
</evidence>
<dbReference type="PROSITE" id="PS01249">
    <property type="entry name" value="HYPA"/>
    <property type="match status" value="1"/>
</dbReference>